<dbReference type="GO" id="GO:0016746">
    <property type="term" value="F:acyltransferase activity"/>
    <property type="evidence" value="ECO:0007669"/>
    <property type="project" value="UniProtKB-KW"/>
</dbReference>
<name>A0ABT0A7Q1_9SPHN</name>
<dbReference type="EMBL" id="JALHAT010000001">
    <property type="protein sequence ID" value="MCJ1959189.1"/>
    <property type="molecule type" value="Genomic_DNA"/>
</dbReference>
<protein>
    <submittedName>
        <fullName evidence="2">GNAT family N-acetyltransferase</fullName>
        <ecNumber evidence="2">2.3.1.-</ecNumber>
    </submittedName>
</protein>
<organism evidence="2 3">
    <name type="scientific">Novosphingobium mangrovi</name>
    <name type="common">ex Hu et al. 2023</name>
    <dbReference type="NCBI Taxonomy" id="2930094"/>
    <lineage>
        <taxon>Bacteria</taxon>
        <taxon>Pseudomonadati</taxon>
        <taxon>Pseudomonadota</taxon>
        <taxon>Alphaproteobacteria</taxon>
        <taxon>Sphingomonadales</taxon>
        <taxon>Sphingomonadaceae</taxon>
        <taxon>Novosphingobium</taxon>
    </lineage>
</organism>
<keyword evidence="2" id="KW-0808">Transferase</keyword>
<dbReference type="RefSeq" id="WP_243796311.1">
    <property type="nucleotide sequence ID" value="NZ_JALHAT010000001.1"/>
</dbReference>
<keyword evidence="3" id="KW-1185">Reference proteome</keyword>
<dbReference type="Gene3D" id="3.40.630.30">
    <property type="match status" value="1"/>
</dbReference>
<gene>
    <name evidence="2" type="ORF">MTR65_00660</name>
</gene>
<sequence length="195" mass="21640">MDVAIRALEGAEVRAMAGALAQLRMEVFADWPYLYDGDAAYEEAYLREFIEAKGSVLIAALAGDRLVGAATASPMHAQKTEFRAPFEARGIATQQLFYFGESVLLADYRGQGIGHAFFDAREAAARAHGAHAATFAAVVRPEDHPDRPADYRTLDSFWRARGYAPVGGLVTELAWKDHREAQESAKPMQYWLRRF</sequence>
<dbReference type="PROSITE" id="PS51186">
    <property type="entry name" value="GNAT"/>
    <property type="match status" value="1"/>
</dbReference>
<evidence type="ECO:0000313" key="3">
    <source>
        <dbReference type="Proteomes" id="UP001162802"/>
    </source>
</evidence>
<dbReference type="InterPro" id="IPR000182">
    <property type="entry name" value="GNAT_dom"/>
</dbReference>
<accession>A0ABT0A7Q1</accession>
<evidence type="ECO:0000313" key="2">
    <source>
        <dbReference type="EMBL" id="MCJ1959189.1"/>
    </source>
</evidence>
<feature type="domain" description="N-acetyltransferase" evidence="1">
    <location>
        <begin position="11"/>
        <end position="193"/>
    </location>
</feature>
<dbReference type="Pfam" id="PF00583">
    <property type="entry name" value="Acetyltransf_1"/>
    <property type="match status" value="1"/>
</dbReference>
<dbReference type="Proteomes" id="UP001162802">
    <property type="component" value="Unassembled WGS sequence"/>
</dbReference>
<evidence type="ECO:0000259" key="1">
    <source>
        <dbReference type="PROSITE" id="PS51186"/>
    </source>
</evidence>
<dbReference type="InterPro" id="IPR016181">
    <property type="entry name" value="Acyl_CoA_acyltransferase"/>
</dbReference>
<reference evidence="2" key="1">
    <citation type="submission" date="2022-03" db="EMBL/GenBank/DDBJ databases">
        <title>Identification of a novel bacterium isolated from mangrove sediments.</title>
        <authorList>
            <person name="Pan X."/>
        </authorList>
    </citation>
    <scope>NUCLEOTIDE SEQUENCE</scope>
    <source>
        <strain evidence="2">B2637</strain>
    </source>
</reference>
<dbReference type="SUPFAM" id="SSF55729">
    <property type="entry name" value="Acyl-CoA N-acyltransferases (Nat)"/>
    <property type="match status" value="1"/>
</dbReference>
<dbReference type="EC" id="2.3.1.-" evidence="2"/>
<keyword evidence="2" id="KW-0012">Acyltransferase</keyword>
<proteinExistence type="predicted"/>
<comment type="caution">
    <text evidence="2">The sequence shown here is derived from an EMBL/GenBank/DDBJ whole genome shotgun (WGS) entry which is preliminary data.</text>
</comment>